<reference evidence="1 2" key="1">
    <citation type="submission" date="2012-02" db="EMBL/GenBank/DDBJ databases">
        <title>Improved High-Quality Draft genome of Joostella marina DSM 19592.</title>
        <authorList>
            <consortium name="US DOE Joint Genome Institute (JGI-PGF)"/>
            <person name="Lucas S."/>
            <person name="Copeland A."/>
            <person name="Lapidus A."/>
            <person name="Bruce D."/>
            <person name="Goodwin L."/>
            <person name="Pitluck S."/>
            <person name="Peters L."/>
            <person name="Chertkov O."/>
            <person name="Ovchinnikova G."/>
            <person name="Kyrpides N."/>
            <person name="Mavromatis K."/>
            <person name="Detter J.C."/>
            <person name="Han C."/>
            <person name="Land M."/>
            <person name="Hauser L."/>
            <person name="Markowitz V."/>
            <person name="Cheng J.-F."/>
            <person name="Hugenholtz P."/>
            <person name="Woyke T."/>
            <person name="Wu D."/>
            <person name="Tindall B."/>
            <person name="Brambilla E."/>
            <person name="Klenk H.-P."/>
            <person name="Eisen J.A."/>
        </authorList>
    </citation>
    <scope>NUCLEOTIDE SEQUENCE [LARGE SCALE GENOMIC DNA]</scope>
    <source>
        <strain evidence="1 2">DSM 19592</strain>
    </source>
</reference>
<organism evidence="1 2">
    <name type="scientific">Galbibacter orientalis DSM 19592</name>
    <dbReference type="NCBI Taxonomy" id="926559"/>
    <lineage>
        <taxon>Bacteria</taxon>
        <taxon>Pseudomonadati</taxon>
        <taxon>Bacteroidota</taxon>
        <taxon>Flavobacteriia</taxon>
        <taxon>Flavobacteriales</taxon>
        <taxon>Flavobacteriaceae</taxon>
        <taxon>Galbibacter</taxon>
    </lineage>
</organism>
<evidence type="ECO:0000313" key="1">
    <source>
        <dbReference type="EMBL" id="EIJ38666.1"/>
    </source>
</evidence>
<dbReference type="PROSITE" id="PS51257">
    <property type="entry name" value="PROKAR_LIPOPROTEIN"/>
    <property type="match status" value="1"/>
</dbReference>
<keyword evidence="2" id="KW-1185">Reference proteome</keyword>
<dbReference type="OrthoDB" id="679501at2"/>
<dbReference type="Pfam" id="PF25593">
    <property type="entry name" value="GldD_lipo"/>
    <property type="match status" value="1"/>
</dbReference>
<sequence length="186" mass="21259">MKKAIFINIFILSVVLYSCGNDPVPKPNGMLRLEYPTASYISVERVCPYIFQVNKETTVKTSNNCSMTVDYPQMNASIYITYKPVKNNLDKLLRDAQKLTYEHVAKADNIQEQPFVNPDNKVYGMFYLVTGNAASASQFYVTDSTSHFLTGSLYFNTKPNYDSVLPAAKYLEEDIRKIMESLKWQN</sequence>
<protein>
    <submittedName>
        <fullName evidence="1">Gliding motility-associated lipoprotein GldD</fullName>
    </submittedName>
</protein>
<dbReference type="eggNOG" id="ENOG502ZRB2">
    <property type="taxonomic scope" value="Bacteria"/>
</dbReference>
<dbReference type="HOGENOM" id="CLU_118000_0_0_10"/>
<accession>I3C4X3</accession>
<dbReference type="RefSeq" id="WP_008611924.1">
    <property type="nucleotide sequence ID" value="NZ_JH651379.1"/>
</dbReference>
<proteinExistence type="predicted"/>
<evidence type="ECO:0000313" key="2">
    <source>
        <dbReference type="Proteomes" id="UP000004690"/>
    </source>
</evidence>
<dbReference type="Proteomes" id="UP000004690">
    <property type="component" value="Unassembled WGS sequence"/>
</dbReference>
<dbReference type="AlphaFoldDB" id="I3C4X3"/>
<dbReference type="EMBL" id="JH651379">
    <property type="protein sequence ID" value="EIJ38666.1"/>
    <property type="molecule type" value="Genomic_DNA"/>
</dbReference>
<dbReference type="NCBIfam" id="TIGR03512">
    <property type="entry name" value="GldD_lipo"/>
    <property type="match status" value="1"/>
</dbReference>
<gene>
    <name evidence="1" type="ORF">JoomaDRAFT_1654</name>
</gene>
<keyword evidence="1" id="KW-0449">Lipoprotein</keyword>
<name>I3C4X3_9FLAO</name>
<dbReference type="InterPro" id="IPR019850">
    <property type="entry name" value="GldD-like"/>
</dbReference>
<dbReference type="STRING" id="926559.JoomaDRAFT_1654"/>